<dbReference type="RefSeq" id="WP_377923264.1">
    <property type="nucleotide sequence ID" value="NZ_JBHRSU010000027.1"/>
</dbReference>
<dbReference type="PROSITE" id="PS51186">
    <property type="entry name" value="GNAT"/>
    <property type="match status" value="1"/>
</dbReference>
<dbReference type="CDD" id="cd04301">
    <property type="entry name" value="NAT_SF"/>
    <property type="match status" value="1"/>
</dbReference>
<dbReference type="GO" id="GO:0016746">
    <property type="term" value="F:acyltransferase activity"/>
    <property type="evidence" value="ECO:0007669"/>
    <property type="project" value="UniProtKB-KW"/>
</dbReference>
<organism evidence="2 3">
    <name type="scientific">Alteraurantiacibacter lauratis</name>
    <dbReference type="NCBI Taxonomy" id="2054627"/>
    <lineage>
        <taxon>Bacteria</taxon>
        <taxon>Pseudomonadati</taxon>
        <taxon>Pseudomonadota</taxon>
        <taxon>Alphaproteobacteria</taxon>
        <taxon>Sphingomonadales</taxon>
        <taxon>Erythrobacteraceae</taxon>
        <taxon>Alteraurantiacibacter</taxon>
    </lineage>
</organism>
<name>A0ABV7EG22_9SPHN</name>
<gene>
    <name evidence="2" type="ORF">ACFODK_08010</name>
</gene>
<comment type="caution">
    <text evidence="2">The sequence shown here is derived from an EMBL/GenBank/DDBJ whole genome shotgun (WGS) entry which is preliminary data.</text>
</comment>
<dbReference type="Gene3D" id="3.40.630.30">
    <property type="match status" value="1"/>
</dbReference>
<evidence type="ECO:0000313" key="2">
    <source>
        <dbReference type="EMBL" id="MFC3100828.1"/>
    </source>
</evidence>
<dbReference type="EMBL" id="JBHRSU010000027">
    <property type="protein sequence ID" value="MFC3100828.1"/>
    <property type="molecule type" value="Genomic_DNA"/>
</dbReference>
<evidence type="ECO:0000313" key="3">
    <source>
        <dbReference type="Proteomes" id="UP001595378"/>
    </source>
</evidence>
<dbReference type="Proteomes" id="UP001595378">
    <property type="component" value="Unassembled WGS sequence"/>
</dbReference>
<protein>
    <submittedName>
        <fullName evidence="2">GNAT family N-acetyltransferase</fullName>
        <ecNumber evidence="2">2.3.-.-</ecNumber>
    </submittedName>
</protein>
<feature type="domain" description="N-acetyltransferase" evidence="1">
    <location>
        <begin position="26"/>
        <end position="184"/>
    </location>
</feature>
<dbReference type="InterPro" id="IPR016181">
    <property type="entry name" value="Acyl_CoA_acyltransferase"/>
</dbReference>
<accession>A0ABV7EG22</accession>
<dbReference type="Pfam" id="PF13302">
    <property type="entry name" value="Acetyltransf_3"/>
    <property type="match status" value="1"/>
</dbReference>
<keyword evidence="2" id="KW-0012">Acyltransferase</keyword>
<dbReference type="EC" id="2.3.-.-" evidence="2"/>
<dbReference type="SUPFAM" id="SSF55729">
    <property type="entry name" value="Acyl-CoA N-acyltransferases (Nat)"/>
    <property type="match status" value="1"/>
</dbReference>
<dbReference type="PANTHER" id="PTHR43441">
    <property type="entry name" value="RIBOSOMAL-PROTEIN-SERINE ACETYLTRANSFERASE"/>
    <property type="match status" value="1"/>
</dbReference>
<evidence type="ECO:0000259" key="1">
    <source>
        <dbReference type="PROSITE" id="PS51186"/>
    </source>
</evidence>
<keyword evidence="2" id="KW-0808">Transferase</keyword>
<dbReference type="PANTHER" id="PTHR43441:SF2">
    <property type="entry name" value="FAMILY ACETYLTRANSFERASE, PUTATIVE (AFU_ORTHOLOGUE AFUA_7G00850)-RELATED"/>
    <property type="match status" value="1"/>
</dbReference>
<dbReference type="InterPro" id="IPR000182">
    <property type="entry name" value="GNAT_dom"/>
</dbReference>
<keyword evidence="3" id="KW-1185">Reference proteome</keyword>
<reference evidence="3" key="1">
    <citation type="journal article" date="2019" name="Int. J. Syst. Evol. Microbiol.">
        <title>The Global Catalogue of Microorganisms (GCM) 10K type strain sequencing project: providing services to taxonomists for standard genome sequencing and annotation.</title>
        <authorList>
            <consortium name="The Broad Institute Genomics Platform"/>
            <consortium name="The Broad Institute Genome Sequencing Center for Infectious Disease"/>
            <person name="Wu L."/>
            <person name="Ma J."/>
        </authorList>
    </citation>
    <scope>NUCLEOTIDE SEQUENCE [LARGE SCALE GENOMIC DNA]</scope>
    <source>
        <strain evidence="3">KCTC 52606</strain>
    </source>
</reference>
<sequence>MAAEEGAGAGRASGGPVISQIATPRFVLRAVEAGDVDALLPAFCDPDAMRYWSRGPFDNRAQFAEWLLDASWGGRTWVAVPKAGGDPVARLVASEARPGVAEIGYLVLPGHARQGIGGECVAALVTHLFRAEGYSRVFADTDPRNTPSNRLLQRLGFTREAHLRSAMETHIGWCDTWLWGVLADEWRH</sequence>
<proteinExistence type="predicted"/>
<dbReference type="InterPro" id="IPR051908">
    <property type="entry name" value="Ribosomal_N-acetyltransferase"/>
</dbReference>